<dbReference type="AlphaFoldDB" id="K9ZYE8"/>
<reference evidence="5" key="1">
    <citation type="submission" date="2012-03" db="EMBL/GenBank/DDBJ databases">
        <title>Complete sequence of chromosome of Deinococcus peraridilitoris DSM 19664.</title>
        <authorList>
            <person name="Lucas S."/>
            <person name="Copeland A."/>
            <person name="Lapidus A."/>
            <person name="Glavina del Rio T."/>
            <person name="Dalin E."/>
            <person name="Tice H."/>
            <person name="Bruce D."/>
            <person name="Goodwin L."/>
            <person name="Pitluck S."/>
            <person name="Peters L."/>
            <person name="Mikhailova N."/>
            <person name="Lu M."/>
            <person name="Kyrpides N."/>
            <person name="Mavromatis K."/>
            <person name="Ivanova N."/>
            <person name="Brettin T."/>
            <person name="Detter J.C."/>
            <person name="Han C."/>
            <person name="Larimer F."/>
            <person name="Land M."/>
            <person name="Hauser L."/>
            <person name="Markowitz V."/>
            <person name="Cheng J.-F."/>
            <person name="Hugenholtz P."/>
            <person name="Woyke T."/>
            <person name="Wu D."/>
            <person name="Pukall R."/>
            <person name="Steenblock K."/>
            <person name="Brambilla E."/>
            <person name="Klenk H.-P."/>
            <person name="Eisen J.A."/>
        </authorList>
    </citation>
    <scope>NUCLEOTIDE SEQUENCE [LARGE SCALE GENOMIC DNA]</scope>
    <source>
        <strain evidence="5">DSM 19664 / LMG 22246 / CIP 109416 / KR-200</strain>
    </source>
</reference>
<evidence type="ECO:0000256" key="1">
    <source>
        <dbReference type="SAM" id="MobiDB-lite"/>
    </source>
</evidence>
<dbReference type="EMBL" id="CP003382">
    <property type="protein sequence ID" value="AFZ66224.1"/>
    <property type="molecule type" value="Genomic_DNA"/>
</dbReference>
<evidence type="ECO:0000313" key="4">
    <source>
        <dbReference type="EMBL" id="AFZ66224.1"/>
    </source>
</evidence>
<dbReference type="eggNOG" id="COG3409">
    <property type="taxonomic scope" value="Bacteria"/>
</dbReference>
<feature type="compositionally biased region" description="Low complexity" evidence="1">
    <location>
        <begin position="195"/>
        <end position="204"/>
    </location>
</feature>
<evidence type="ECO:0000259" key="3">
    <source>
        <dbReference type="Pfam" id="PF01471"/>
    </source>
</evidence>
<dbReference type="KEGG" id="dpd:Deipe_0635"/>
<sequence length="324" mass="33891">MHKHLLLGFTLLLAACSAPPTGPLSSSPEAGQLTTLAVKSWPAYNNGDSGRDVVTIQYLLRHRGYSLSVDGAFGSGTESAVRSFQTSKGLTSDGVVGSNTWEALIVTTREGDSNNAVRAVQDQLKNQYGYNLTIDGVFGSGTKSAVVDFQSKRGLSADGIVGLNTWHALVTGTSSGGSAASLANQILNNSRITLGSSSSTSGGSPRQNIIDTSNGLPAKRGCSTDANCGLTVYLKANMLQGMQNVAGRYTIYITSIAGGVHSSTSYHYRGTGFDIGIVNGVRVNGDSSLNRAAMQACRDFGAIEVLGPSNRADHQDHIHCAWPD</sequence>
<keyword evidence="5" id="KW-1185">Reference proteome</keyword>
<dbReference type="InterPro" id="IPR002477">
    <property type="entry name" value="Peptidoglycan-bd-like"/>
</dbReference>
<feature type="domain" description="Peptidoglycan binding-like" evidence="3">
    <location>
        <begin position="49"/>
        <end position="104"/>
    </location>
</feature>
<dbReference type="PATRIC" id="fig|937777.3.peg.638"/>
<gene>
    <name evidence="4" type="ordered locus">Deipe_0635</name>
</gene>
<feature type="compositionally biased region" description="Polar residues" evidence="1">
    <location>
        <begin position="205"/>
        <end position="215"/>
    </location>
</feature>
<dbReference type="PROSITE" id="PS51257">
    <property type="entry name" value="PROKAR_LIPOPROTEIN"/>
    <property type="match status" value="1"/>
</dbReference>
<dbReference type="HOGENOM" id="CLU_075523_0_0_0"/>
<feature type="signal peptide" evidence="2">
    <location>
        <begin position="1"/>
        <end position="20"/>
    </location>
</feature>
<keyword evidence="2" id="KW-0732">Signal</keyword>
<dbReference type="Pfam" id="PF01471">
    <property type="entry name" value="PG_binding_1"/>
    <property type="match status" value="2"/>
</dbReference>
<evidence type="ECO:0000256" key="2">
    <source>
        <dbReference type="SAM" id="SignalP"/>
    </source>
</evidence>
<protein>
    <submittedName>
        <fullName evidence="4">Putative peptidoglycan-binding domain-containing protein</fullName>
    </submittedName>
</protein>
<feature type="domain" description="Peptidoglycan binding-like" evidence="3">
    <location>
        <begin position="114"/>
        <end position="169"/>
    </location>
</feature>
<evidence type="ECO:0000313" key="5">
    <source>
        <dbReference type="Proteomes" id="UP000010467"/>
    </source>
</evidence>
<organism evidence="4 5">
    <name type="scientific">Deinococcus peraridilitoris (strain DSM 19664 / LMG 22246 / CIP 109416 / KR-200)</name>
    <dbReference type="NCBI Taxonomy" id="937777"/>
    <lineage>
        <taxon>Bacteria</taxon>
        <taxon>Thermotogati</taxon>
        <taxon>Deinococcota</taxon>
        <taxon>Deinococci</taxon>
        <taxon>Deinococcales</taxon>
        <taxon>Deinococcaceae</taxon>
        <taxon>Deinococcus</taxon>
    </lineage>
</organism>
<dbReference type="OrthoDB" id="9812621at2"/>
<name>K9ZYE8_DEIPD</name>
<feature type="region of interest" description="Disordered" evidence="1">
    <location>
        <begin position="195"/>
        <end position="215"/>
    </location>
</feature>
<dbReference type="InterPro" id="IPR036365">
    <property type="entry name" value="PGBD-like_sf"/>
</dbReference>
<dbReference type="Gene3D" id="1.10.101.10">
    <property type="entry name" value="PGBD-like superfamily/PGBD"/>
    <property type="match status" value="2"/>
</dbReference>
<dbReference type="SUPFAM" id="SSF47090">
    <property type="entry name" value="PGBD-like"/>
    <property type="match status" value="2"/>
</dbReference>
<accession>K9ZYE8</accession>
<proteinExistence type="predicted"/>
<feature type="chain" id="PRO_5003939410" evidence="2">
    <location>
        <begin position="21"/>
        <end position="324"/>
    </location>
</feature>
<dbReference type="InterPro" id="IPR036366">
    <property type="entry name" value="PGBDSf"/>
</dbReference>
<dbReference type="Proteomes" id="UP000010467">
    <property type="component" value="Chromosome"/>
</dbReference>
<dbReference type="RefSeq" id="WP_015234534.1">
    <property type="nucleotide sequence ID" value="NC_019793.1"/>
</dbReference>
<dbReference type="STRING" id="937777.Deipe_0635"/>